<dbReference type="OrthoDB" id="9809356at2"/>
<keyword evidence="11" id="KW-0479">Metal-binding</keyword>
<evidence type="ECO:0000313" key="27">
    <source>
        <dbReference type="Proteomes" id="UP000245506"/>
    </source>
</evidence>
<dbReference type="GO" id="GO:0005524">
    <property type="term" value="F:ATP binding"/>
    <property type="evidence" value="ECO:0007669"/>
    <property type="project" value="UniProtKB-KW"/>
</dbReference>
<organism evidence="26 27">
    <name type="scientific">Leucothrix arctica</name>
    <dbReference type="NCBI Taxonomy" id="1481894"/>
    <lineage>
        <taxon>Bacteria</taxon>
        <taxon>Pseudomonadati</taxon>
        <taxon>Pseudomonadota</taxon>
        <taxon>Gammaproteobacteria</taxon>
        <taxon>Thiotrichales</taxon>
        <taxon>Thiotrichaceae</taxon>
        <taxon>Leucothrix</taxon>
    </lineage>
</organism>
<comment type="catalytic activity">
    <reaction evidence="20">
        <text>10-formyltetrahydrofolyl-(gamma-L-Glu)(n) + L-glutamate + ATP = 10-formyltetrahydrofolyl-(gamma-L-Glu)(n+1) + ADP + phosphate + H(+)</text>
        <dbReference type="Rhea" id="RHEA:51904"/>
        <dbReference type="Rhea" id="RHEA-COMP:13088"/>
        <dbReference type="Rhea" id="RHEA-COMP:14300"/>
        <dbReference type="ChEBI" id="CHEBI:15378"/>
        <dbReference type="ChEBI" id="CHEBI:29985"/>
        <dbReference type="ChEBI" id="CHEBI:30616"/>
        <dbReference type="ChEBI" id="CHEBI:43474"/>
        <dbReference type="ChEBI" id="CHEBI:134413"/>
        <dbReference type="ChEBI" id="CHEBI:456216"/>
        <dbReference type="EC" id="6.3.2.17"/>
    </reaction>
</comment>
<evidence type="ECO:0000259" key="25">
    <source>
        <dbReference type="Pfam" id="PF08245"/>
    </source>
</evidence>
<dbReference type="GO" id="GO:0046872">
    <property type="term" value="F:metal ion binding"/>
    <property type="evidence" value="ECO:0007669"/>
    <property type="project" value="UniProtKB-KW"/>
</dbReference>
<dbReference type="NCBIfam" id="TIGR01499">
    <property type="entry name" value="folC"/>
    <property type="match status" value="1"/>
</dbReference>
<name>A0A317CF44_9GAMM</name>
<dbReference type="PIRSF" id="PIRSF001563">
    <property type="entry name" value="Folylpolyglu_synth"/>
    <property type="match status" value="1"/>
</dbReference>
<evidence type="ECO:0000256" key="11">
    <source>
        <dbReference type="ARBA" id="ARBA00022723"/>
    </source>
</evidence>
<dbReference type="EMBL" id="QGKL01000027">
    <property type="protein sequence ID" value="PWQ96691.1"/>
    <property type="molecule type" value="Genomic_DNA"/>
</dbReference>
<keyword evidence="10 23" id="KW-0436">Ligase</keyword>
<evidence type="ECO:0000256" key="13">
    <source>
        <dbReference type="ARBA" id="ARBA00022840"/>
    </source>
</evidence>
<dbReference type="AlphaFoldDB" id="A0A317CF44"/>
<evidence type="ECO:0000256" key="20">
    <source>
        <dbReference type="ARBA" id="ARBA00047808"/>
    </source>
</evidence>
<comment type="subunit">
    <text evidence="6">Monomer.</text>
</comment>
<evidence type="ECO:0000256" key="22">
    <source>
        <dbReference type="ARBA" id="ARBA00049161"/>
    </source>
</evidence>
<comment type="catalytic activity">
    <reaction evidence="22">
        <text>7,8-dihydropteroate + L-glutamate + ATP = 7,8-dihydrofolate + ADP + phosphate + H(+)</text>
        <dbReference type="Rhea" id="RHEA:23584"/>
        <dbReference type="ChEBI" id="CHEBI:15378"/>
        <dbReference type="ChEBI" id="CHEBI:17839"/>
        <dbReference type="ChEBI" id="CHEBI:29985"/>
        <dbReference type="ChEBI" id="CHEBI:30616"/>
        <dbReference type="ChEBI" id="CHEBI:43474"/>
        <dbReference type="ChEBI" id="CHEBI:57451"/>
        <dbReference type="ChEBI" id="CHEBI:456216"/>
        <dbReference type="EC" id="6.3.2.12"/>
    </reaction>
</comment>
<evidence type="ECO:0000256" key="3">
    <source>
        <dbReference type="ARBA" id="ARBA00004799"/>
    </source>
</evidence>
<dbReference type="InterPro" id="IPR001645">
    <property type="entry name" value="Folylpolyglutamate_synth"/>
</dbReference>
<protein>
    <recommendedName>
        <fullName evidence="9">Dihydrofolate synthase/folylpolyglutamate synthase</fullName>
        <ecNumber evidence="7">6.3.2.12</ecNumber>
        <ecNumber evidence="8">6.3.2.17</ecNumber>
    </recommendedName>
    <alternativeName>
        <fullName evidence="18">Folylpoly-gamma-glutamate synthetase-dihydrofolate synthetase</fullName>
    </alternativeName>
    <alternativeName>
        <fullName evidence="16">Folylpolyglutamate synthetase</fullName>
    </alternativeName>
    <alternativeName>
        <fullName evidence="17">Tetrahydrofolylpolyglutamate synthase</fullName>
    </alternativeName>
</protein>
<keyword evidence="14" id="KW-0460">Magnesium</keyword>
<dbReference type="SUPFAM" id="SSF53623">
    <property type="entry name" value="MurD-like peptide ligases, catalytic domain"/>
    <property type="match status" value="1"/>
</dbReference>
<evidence type="ECO:0000256" key="12">
    <source>
        <dbReference type="ARBA" id="ARBA00022741"/>
    </source>
</evidence>
<dbReference type="NCBIfam" id="NF008101">
    <property type="entry name" value="PRK10846.1"/>
    <property type="match status" value="1"/>
</dbReference>
<evidence type="ECO:0000256" key="23">
    <source>
        <dbReference type="PIRNR" id="PIRNR001563"/>
    </source>
</evidence>
<dbReference type="Pfam" id="PF02875">
    <property type="entry name" value="Mur_ligase_C"/>
    <property type="match status" value="1"/>
</dbReference>
<evidence type="ECO:0000256" key="7">
    <source>
        <dbReference type="ARBA" id="ARBA00013023"/>
    </source>
</evidence>
<dbReference type="Proteomes" id="UP000245506">
    <property type="component" value="Unassembled WGS sequence"/>
</dbReference>
<proteinExistence type="inferred from homology"/>
<dbReference type="Gene3D" id="3.90.190.20">
    <property type="entry name" value="Mur ligase, C-terminal domain"/>
    <property type="match status" value="1"/>
</dbReference>
<evidence type="ECO:0000256" key="16">
    <source>
        <dbReference type="ARBA" id="ARBA00030048"/>
    </source>
</evidence>
<dbReference type="GO" id="GO:0004326">
    <property type="term" value="F:tetrahydrofolylpolyglutamate synthase activity"/>
    <property type="evidence" value="ECO:0007669"/>
    <property type="project" value="UniProtKB-EC"/>
</dbReference>
<evidence type="ECO:0000256" key="18">
    <source>
        <dbReference type="ARBA" id="ARBA00032510"/>
    </source>
</evidence>
<evidence type="ECO:0000256" key="5">
    <source>
        <dbReference type="ARBA" id="ARBA00008276"/>
    </source>
</evidence>
<evidence type="ECO:0000256" key="17">
    <source>
        <dbReference type="ARBA" id="ARBA00030592"/>
    </source>
</evidence>
<dbReference type="Gene3D" id="3.40.1190.10">
    <property type="entry name" value="Mur-like, catalytic domain"/>
    <property type="match status" value="1"/>
</dbReference>
<evidence type="ECO:0000256" key="1">
    <source>
        <dbReference type="ARBA" id="ARBA00001946"/>
    </source>
</evidence>
<evidence type="ECO:0000256" key="21">
    <source>
        <dbReference type="ARBA" id="ARBA00049035"/>
    </source>
</evidence>
<dbReference type="GO" id="GO:0046656">
    <property type="term" value="P:folic acid biosynthetic process"/>
    <property type="evidence" value="ECO:0007669"/>
    <property type="project" value="UniProtKB-KW"/>
</dbReference>
<comment type="pathway">
    <text evidence="3">Cofactor biosynthesis; tetrahydrofolate biosynthesis; 7,8-dihydrofolate from 2-amino-4-hydroxy-6-hydroxymethyl-7,8-dihydropteridine diphosphate and 4-aminobenzoate: step 2/2.</text>
</comment>
<comment type="catalytic activity">
    <reaction evidence="21">
        <text>(6R)-5,10-methylenetetrahydrofolyl-(gamma-L-Glu)(n) + L-glutamate + ATP = (6R)-5,10-methylenetetrahydrofolyl-(gamma-L-Glu)(n+1) + ADP + phosphate + H(+)</text>
        <dbReference type="Rhea" id="RHEA:51912"/>
        <dbReference type="Rhea" id="RHEA-COMP:13257"/>
        <dbReference type="Rhea" id="RHEA-COMP:13258"/>
        <dbReference type="ChEBI" id="CHEBI:15378"/>
        <dbReference type="ChEBI" id="CHEBI:29985"/>
        <dbReference type="ChEBI" id="CHEBI:30616"/>
        <dbReference type="ChEBI" id="CHEBI:43474"/>
        <dbReference type="ChEBI" id="CHEBI:136572"/>
        <dbReference type="ChEBI" id="CHEBI:456216"/>
        <dbReference type="EC" id="6.3.2.17"/>
    </reaction>
</comment>
<dbReference type="InterPro" id="IPR013221">
    <property type="entry name" value="Mur_ligase_cen"/>
</dbReference>
<evidence type="ECO:0000256" key="19">
    <source>
        <dbReference type="ARBA" id="ARBA00047493"/>
    </source>
</evidence>
<comment type="caution">
    <text evidence="26">The sequence shown here is derived from an EMBL/GenBank/DDBJ whole genome shotgun (WGS) entry which is preliminary data.</text>
</comment>
<keyword evidence="12 23" id="KW-0547">Nucleotide-binding</keyword>
<evidence type="ECO:0000256" key="6">
    <source>
        <dbReference type="ARBA" id="ARBA00011245"/>
    </source>
</evidence>
<dbReference type="EC" id="6.3.2.12" evidence="7"/>
<evidence type="ECO:0000256" key="14">
    <source>
        <dbReference type="ARBA" id="ARBA00022842"/>
    </source>
</evidence>
<accession>A0A317CF44</accession>
<dbReference type="RefSeq" id="WP_109823060.1">
    <property type="nucleotide sequence ID" value="NZ_QGKL01000027.1"/>
</dbReference>
<evidence type="ECO:0000256" key="15">
    <source>
        <dbReference type="ARBA" id="ARBA00022909"/>
    </source>
</evidence>
<dbReference type="InterPro" id="IPR036565">
    <property type="entry name" value="Mur-like_cat_sf"/>
</dbReference>
<feature type="domain" description="Mur ligase C-terminal" evidence="24">
    <location>
        <begin position="288"/>
        <end position="410"/>
    </location>
</feature>
<evidence type="ECO:0000256" key="2">
    <source>
        <dbReference type="ARBA" id="ARBA00002714"/>
    </source>
</evidence>
<dbReference type="InterPro" id="IPR004101">
    <property type="entry name" value="Mur_ligase_C"/>
</dbReference>
<reference evidence="26 27" key="1">
    <citation type="submission" date="2018-05" db="EMBL/GenBank/DDBJ databases">
        <title>Leucothrix arctica sp. nov., isolated from Arctic seawater.</title>
        <authorList>
            <person name="Choi A."/>
            <person name="Baek K."/>
        </authorList>
    </citation>
    <scope>NUCLEOTIDE SEQUENCE [LARGE SCALE GENOMIC DNA]</scope>
    <source>
        <strain evidence="26 27">IMCC9719</strain>
    </source>
</reference>
<comment type="catalytic activity">
    <reaction evidence="19">
        <text>(6S)-5,6,7,8-tetrahydrofolyl-(gamma-L-Glu)(n) + L-glutamate + ATP = (6S)-5,6,7,8-tetrahydrofolyl-(gamma-L-Glu)(n+1) + ADP + phosphate + H(+)</text>
        <dbReference type="Rhea" id="RHEA:10580"/>
        <dbReference type="Rhea" id="RHEA-COMP:14738"/>
        <dbReference type="Rhea" id="RHEA-COMP:14740"/>
        <dbReference type="ChEBI" id="CHEBI:15378"/>
        <dbReference type="ChEBI" id="CHEBI:29985"/>
        <dbReference type="ChEBI" id="CHEBI:30616"/>
        <dbReference type="ChEBI" id="CHEBI:43474"/>
        <dbReference type="ChEBI" id="CHEBI:141005"/>
        <dbReference type="ChEBI" id="CHEBI:456216"/>
        <dbReference type="EC" id="6.3.2.17"/>
    </reaction>
</comment>
<evidence type="ECO:0000256" key="9">
    <source>
        <dbReference type="ARBA" id="ARBA00019357"/>
    </source>
</evidence>
<keyword evidence="27" id="KW-1185">Reference proteome</keyword>
<dbReference type="EC" id="6.3.2.17" evidence="8"/>
<dbReference type="GO" id="GO:0005737">
    <property type="term" value="C:cytoplasm"/>
    <property type="evidence" value="ECO:0007669"/>
    <property type="project" value="TreeGrafter"/>
</dbReference>
<dbReference type="InterPro" id="IPR036615">
    <property type="entry name" value="Mur_ligase_C_dom_sf"/>
</dbReference>
<dbReference type="SUPFAM" id="SSF53244">
    <property type="entry name" value="MurD-like peptide ligases, peptide-binding domain"/>
    <property type="match status" value="1"/>
</dbReference>
<dbReference type="PANTHER" id="PTHR11136:SF0">
    <property type="entry name" value="DIHYDROFOLATE SYNTHETASE-RELATED"/>
    <property type="match status" value="1"/>
</dbReference>
<keyword evidence="13 23" id="KW-0067">ATP-binding</keyword>
<sequence>MSRTLTEWLEWQEQLHFSSIDLGLDRVQAVAEQMQLDTLDMPVVSVAGTNGKGSSVAMLDSIYRQAGYSTGCYTSPHLIKYNERICINGAQATDEEICEAFTAIDKARGEISLTYFEFGTLAGAYLFRKHNVDVTIFEVGLGGRLDAVNLWDADISIITTIDIDHVAWLGNDREKIGVEKAGIMREGKTVVCGDTNPTESMGSEAIRIGAKLLQQGKDFSWRKSKDGQTWKYVDTHRNAYRFPLPKLRGDFQLNNAASVITAILDLNPVLPVSNLQIKNGLLDAQVTGRLQKLGENPELLADVAHNPQSAQALASYLKNNPVKGQTVAIFSALVDKDLEGIISPLKEYFDVWHLITLEGPRVQGSQILSDKLQAVGISAPIECHKDTVNVIKTLQKTMNSEDRVVAFGSFLVVSAFIQGLNASE</sequence>
<dbReference type="Pfam" id="PF08245">
    <property type="entry name" value="Mur_ligase_M"/>
    <property type="match status" value="1"/>
</dbReference>
<evidence type="ECO:0000259" key="24">
    <source>
        <dbReference type="Pfam" id="PF02875"/>
    </source>
</evidence>
<evidence type="ECO:0000313" key="26">
    <source>
        <dbReference type="EMBL" id="PWQ96691.1"/>
    </source>
</evidence>
<dbReference type="PANTHER" id="PTHR11136">
    <property type="entry name" value="FOLYLPOLYGLUTAMATE SYNTHASE-RELATED"/>
    <property type="match status" value="1"/>
</dbReference>
<keyword evidence="15" id="KW-0289">Folate biosynthesis</keyword>
<dbReference type="UniPathway" id="UPA00077">
    <property type="reaction ID" value="UER00157"/>
</dbReference>
<evidence type="ECO:0000256" key="8">
    <source>
        <dbReference type="ARBA" id="ARBA00013025"/>
    </source>
</evidence>
<feature type="domain" description="Mur ligase central" evidence="25">
    <location>
        <begin position="46"/>
        <end position="262"/>
    </location>
</feature>
<comment type="similarity">
    <text evidence="5 23">Belongs to the folylpolyglutamate synthase family.</text>
</comment>
<dbReference type="GO" id="GO:0008841">
    <property type="term" value="F:dihydrofolate synthase activity"/>
    <property type="evidence" value="ECO:0007669"/>
    <property type="project" value="UniProtKB-EC"/>
</dbReference>
<comment type="pathway">
    <text evidence="4">Cofactor biosynthesis; tetrahydrofolylpolyglutamate biosynthesis.</text>
</comment>
<dbReference type="FunFam" id="3.40.1190.10:FF:000004">
    <property type="entry name" value="Dihydrofolate synthase/folylpolyglutamate synthase"/>
    <property type="match status" value="1"/>
</dbReference>
<evidence type="ECO:0000256" key="4">
    <source>
        <dbReference type="ARBA" id="ARBA00005150"/>
    </source>
</evidence>
<comment type="function">
    <text evidence="2">Functions in two distinct reactions of the de novo folate biosynthetic pathway. Catalyzes the addition of a glutamate residue to dihydropteroate (7,8-dihydropteroate or H2Pte) to form dihydrofolate (7,8-dihydrofolate monoglutamate or H2Pte-Glu). Also catalyzes successive additions of L-glutamate to tetrahydrofolate or 10-formyltetrahydrofolate or 5,10-methylenetetrahydrofolate, leading to folylpolyglutamate derivatives.</text>
</comment>
<gene>
    <name evidence="26" type="ORF">DKT75_08825</name>
</gene>
<evidence type="ECO:0000256" key="10">
    <source>
        <dbReference type="ARBA" id="ARBA00022598"/>
    </source>
</evidence>
<dbReference type="GO" id="GO:0046654">
    <property type="term" value="P:tetrahydrofolate biosynthetic process"/>
    <property type="evidence" value="ECO:0007669"/>
    <property type="project" value="UniProtKB-UniPathway"/>
</dbReference>
<comment type="cofactor">
    <cofactor evidence="1">
        <name>Mg(2+)</name>
        <dbReference type="ChEBI" id="CHEBI:18420"/>
    </cofactor>
</comment>